<reference evidence="1" key="2">
    <citation type="journal article" date="2022" name="New Phytol.">
        <title>Evolutionary transition to the ectomycorrhizal habit in the genomes of a hyperdiverse lineage of mushroom-forming fungi.</title>
        <authorList>
            <person name="Looney B."/>
            <person name="Miyauchi S."/>
            <person name="Morin E."/>
            <person name="Drula E."/>
            <person name="Courty P.E."/>
            <person name="Kohler A."/>
            <person name="Kuo A."/>
            <person name="LaButti K."/>
            <person name="Pangilinan J."/>
            <person name="Lipzen A."/>
            <person name="Riley R."/>
            <person name="Andreopoulos W."/>
            <person name="He G."/>
            <person name="Johnson J."/>
            <person name="Nolan M."/>
            <person name="Tritt A."/>
            <person name="Barry K.W."/>
            <person name="Grigoriev I.V."/>
            <person name="Nagy L.G."/>
            <person name="Hibbett D."/>
            <person name="Henrissat B."/>
            <person name="Matheny P.B."/>
            <person name="Labbe J."/>
            <person name="Martin F.M."/>
        </authorList>
    </citation>
    <scope>NUCLEOTIDE SEQUENCE</scope>
    <source>
        <strain evidence="1">EC-137</strain>
    </source>
</reference>
<evidence type="ECO:0000313" key="2">
    <source>
        <dbReference type="Proteomes" id="UP000814128"/>
    </source>
</evidence>
<evidence type="ECO:0000313" key="1">
    <source>
        <dbReference type="EMBL" id="KAI0033625.1"/>
    </source>
</evidence>
<proteinExistence type="predicted"/>
<name>A0ACB8QPK8_9AGAM</name>
<dbReference type="EMBL" id="MU273515">
    <property type="protein sequence ID" value="KAI0033625.1"/>
    <property type="molecule type" value="Genomic_DNA"/>
</dbReference>
<keyword evidence="2" id="KW-1185">Reference proteome</keyword>
<dbReference type="Proteomes" id="UP000814128">
    <property type="component" value="Unassembled WGS sequence"/>
</dbReference>
<organism evidence="1 2">
    <name type="scientific">Vararia minispora EC-137</name>
    <dbReference type="NCBI Taxonomy" id="1314806"/>
    <lineage>
        <taxon>Eukaryota</taxon>
        <taxon>Fungi</taxon>
        <taxon>Dikarya</taxon>
        <taxon>Basidiomycota</taxon>
        <taxon>Agaricomycotina</taxon>
        <taxon>Agaricomycetes</taxon>
        <taxon>Russulales</taxon>
        <taxon>Lachnocladiaceae</taxon>
        <taxon>Vararia</taxon>
    </lineage>
</organism>
<comment type="caution">
    <text evidence="1">The sequence shown here is derived from an EMBL/GenBank/DDBJ whole genome shotgun (WGS) entry which is preliminary data.</text>
</comment>
<gene>
    <name evidence="1" type="ORF">K488DRAFT_47304</name>
</gene>
<accession>A0ACB8QPK8</accession>
<reference evidence="1" key="1">
    <citation type="submission" date="2021-02" db="EMBL/GenBank/DDBJ databases">
        <authorList>
            <consortium name="DOE Joint Genome Institute"/>
            <person name="Ahrendt S."/>
            <person name="Looney B.P."/>
            <person name="Miyauchi S."/>
            <person name="Morin E."/>
            <person name="Drula E."/>
            <person name="Courty P.E."/>
            <person name="Chicoki N."/>
            <person name="Fauchery L."/>
            <person name="Kohler A."/>
            <person name="Kuo A."/>
            <person name="Labutti K."/>
            <person name="Pangilinan J."/>
            <person name="Lipzen A."/>
            <person name="Riley R."/>
            <person name="Andreopoulos W."/>
            <person name="He G."/>
            <person name="Johnson J."/>
            <person name="Barry K.W."/>
            <person name="Grigoriev I.V."/>
            <person name="Nagy L."/>
            <person name="Hibbett D."/>
            <person name="Henrissat B."/>
            <person name="Matheny P.B."/>
            <person name="Labbe J."/>
            <person name="Martin F."/>
        </authorList>
    </citation>
    <scope>NUCLEOTIDE SEQUENCE</scope>
    <source>
        <strain evidence="1">EC-137</strain>
    </source>
</reference>
<protein>
    <submittedName>
        <fullName evidence="1">Uncharacterized protein</fullName>
    </submittedName>
</protein>
<sequence length="78" mass="8340">MARRAAPPGSGPSYYTPAPAGLNRSLADPNESFFSRFLREQILAPEKLPGNLSIATGLGVFLGGIFVVRRWGQLLVPA</sequence>